<protein>
    <submittedName>
        <fullName evidence="5">Aspartate ammonia-lyase</fullName>
    </submittedName>
</protein>
<dbReference type="InterPro" id="IPR018951">
    <property type="entry name" value="Fumarase_C_C"/>
</dbReference>
<evidence type="ECO:0000259" key="3">
    <source>
        <dbReference type="Pfam" id="PF00206"/>
    </source>
</evidence>
<feature type="region of interest" description="Disordered" evidence="2">
    <location>
        <begin position="1"/>
        <end position="22"/>
    </location>
</feature>
<sequence>MATKATKSAAAPKAKSSAKGKTRVEKDLLGPLEIPVDALYGVQTARGLQNFKISNIPMNKYPNFIKGFAYTKWGAAIANHKLGLVNDEQKAAIVQACKEIIDGQHHEFFTSDMIQGGAGTTMNMNANEVIANRALQIMGHKPGEYKYCDSHDHVNCSQSTNDAYPTAMHFGLYFSHKDMIEALELLVKALDKKGTEFAKILKMGRTQLQDAVPMTLGQTFKGFAAGLKREVKALNAAAEEFLTVNMGATAIGTGICSEPGYSDLCVKALSDIMKLKIKLDDNLVFVTSDNGAVVNYSAGLKRLAIRLGKICNDLRLMGSGPRCGLQEIHLPAMQPGSSIMPGKVNPVIPEVVNQVCFRVIGNDFVVAMAADAAQLELNVMEPVMCYSVFESIDLLKNAFNTLRTLCIDGIKANKKRCAQLVHNSIGVVTALNPYIGYDNSTELAKEALENDKSVIDLILEKKILTKEQLDTIMAPENLVKPVKLDIKPAKK</sequence>
<reference evidence="5" key="2">
    <citation type="journal article" date="2021" name="PeerJ">
        <title>Extensive microbial diversity within the chicken gut microbiome revealed by metagenomics and culture.</title>
        <authorList>
            <person name="Gilroy R."/>
            <person name="Ravi A."/>
            <person name="Getino M."/>
            <person name="Pursley I."/>
            <person name="Horton D.L."/>
            <person name="Alikhan N.F."/>
            <person name="Baker D."/>
            <person name="Gharbi K."/>
            <person name="Hall N."/>
            <person name="Watson M."/>
            <person name="Adriaenssens E.M."/>
            <person name="Foster-Nyarko E."/>
            <person name="Jarju S."/>
            <person name="Secka A."/>
            <person name="Antonio M."/>
            <person name="Oren A."/>
            <person name="Chaudhuri R.R."/>
            <person name="La Ragione R."/>
            <person name="Hildebrand F."/>
            <person name="Pallen M.J."/>
        </authorList>
    </citation>
    <scope>NUCLEOTIDE SEQUENCE</scope>
    <source>
        <strain evidence="5">2889</strain>
    </source>
</reference>
<reference evidence="5" key="1">
    <citation type="submission" date="2020-10" db="EMBL/GenBank/DDBJ databases">
        <authorList>
            <person name="Gilroy R."/>
        </authorList>
    </citation>
    <scope>NUCLEOTIDE SEQUENCE</scope>
    <source>
        <strain evidence="5">2889</strain>
    </source>
</reference>
<dbReference type="Pfam" id="PF10415">
    <property type="entry name" value="FumaraseC_C"/>
    <property type="match status" value="1"/>
</dbReference>
<proteinExistence type="predicted"/>
<dbReference type="InterPro" id="IPR022761">
    <property type="entry name" value="Fumarate_lyase_N"/>
</dbReference>
<dbReference type="EMBL" id="JADIMZ010000094">
    <property type="protein sequence ID" value="MBO8432877.1"/>
    <property type="molecule type" value="Genomic_DNA"/>
</dbReference>
<evidence type="ECO:0000259" key="4">
    <source>
        <dbReference type="Pfam" id="PF10415"/>
    </source>
</evidence>
<dbReference type="PRINTS" id="PR00149">
    <property type="entry name" value="FUMRATELYASE"/>
</dbReference>
<feature type="compositionally biased region" description="Low complexity" evidence="2">
    <location>
        <begin position="1"/>
        <end position="15"/>
    </location>
</feature>
<dbReference type="Gene3D" id="1.20.200.10">
    <property type="entry name" value="Fumarase/aspartase (Central domain)"/>
    <property type="match status" value="1"/>
</dbReference>
<dbReference type="Gene3D" id="1.10.40.30">
    <property type="entry name" value="Fumarase/aspartase (C-terminal domain)"/>
    <property type="match status" value="1"/>
</dbReference>
<dbReference type="GO" id="GO:0008797">
    <property type="term" value="F:aspartate ammonia-lyase activity"/>
    <property type="evidence" value="ECO:0007669"/>
    <property type="project" value="TreeGrafter"/>
</dbReference>
<feature type="domain" description="Fumarase C C-terminal" evidence="4">
    <location>
        <begin position="428"/>
        <end position="479"/>
    </location>
</feature>
<dbReference type="InterPro" id="IPR008948">
    <property type="entry name" value="L-Aspartase-like"/>
</dbReference>
<evidence type="ECO:0000313" key="5">
    <source>
        <dbReference type="EMBL" id="MBO8432877.1"/>
    </source>
</evidence>
<dbReference type="PANTHER" id="PTHR42696">
    <property type="entry name" value="ASPARTATE AMMONIA-LYASE"/>
    <property type="match status" value="1"/>
</dbReference>
<dbReference type="FunFam" id="1.10.40.30:FF:000002">
    <property type="entry name" value="Fumarate hydratase class II"/>
    <property type="match status" value="1"/>
</dbReference>
<dbReference type="CDD" id="cd01357">
    <property type="entry name" value="Aspartase"/>
    <property type="match status" value="1"/>
</dbReference>
<evidence type="ECO:0000313" key="6">
    <source>
        <dbReference type="Proteomes" id="UP000823612"/>
    </source>
</evidence>
<dbReference type="GO" id="GO:0005829">
    <property type="term" value="C:cytosol"/>
    <property type="evidence" value="ECO:0007669"/>
    <property type="project" value="TreeGrafter"/>
</dbReference>
<gene>
    <name evidence="5" type="ORF">IAB08_06255</name>
</gene>
<dbReference type="InterPro" id="IPR020557">
    <property type="entry name" value="Fumarate_lyase_CS"/>
</dbReference>
<dbReference type="GO" id="GO:0006099">
    <property type="term" value="P:tricarboxylic acid cycle"/>
    <property type="evidence" value="ECO:0007669"/>
    <property type="project" value="InterPro"/>
</dbReference>
<dbReference type="GO" id="GO:0006531">
    <property type="term" value="P:aspartate metabolic process"/>
    <property type="evidence" value="ECO:0007669"/>
    <property type="project" value="TreeGrafter"/>
</dbReference>
<keyword evidence="1" id="KW-0456">Lyase</keyword>
<dbReference type="FunFam" id="1.20.200.10:FF:000001">
    <property type="entry name" value="Fumarate hydratase, mitochondrial"/>
    <property type="match status" value="1"/>
</dbReference>
<dbReference type="Proteomes" id="UP000823612">
    <property type="component" value="Unassembled WGS sequence"/>
</dbReference>
<feature type="domain" description="Fumarate lyase N-terminal" evidence="3">
    <location>
        <begin position="31"/>
        <end position="361"/>
    </location>
</feature>
<comment type="caution">
    <text evidence="5">The sequence shown here is derived from an EMBL/GenBank/DDBJ whole genome shotgun (WGS) entry which is preliminary data.</text>
</comment>
<dbReference type="Gene3D" id="1.10.275.10">
    <property type="entry name" value="Fumarase/aspartase (N-terminal domain)"/>
    <property type="match status" value="1"/>
</dbReference>
<dbReference type="FunFam" id="1.10.275.10:FF:000001">
    <property type="entry name" value="Fumarate hydratase, mitochondrial"/>
    <property type="match status" value="1"/>
</dbReference>
<name>A0A9D9H2E4_9BACT</name>
<evidence type="ECO:0000256" key="2">
    <source>
        <dbReference type="SAM" id="MobiDB-lite"/>
    </source>
</evidence>
<dbReference type="PANTHER" id="PTHR42696:SF2">
    <property type="entry name" value="ASPARTATE AMMONIA-LYASE"/>
    <property type="match status" value="1"/>
</dbReference>
<dbReference type="SUPFAM" id="SSF48557">
    <property type="entry name" value="L-aspartase-like"/>
    <property type="match status" value="1"/>
</dbReference>
<dbReference type="AlphaFoldDB" id="A0A9D9H2E4"/>
<dbReference type="NCBIfam" id="NF008909">
    <property type="entry name" value="PRK12273.1"/>
    <property type="match status" value="1"/>
</dbReference>
<dbReference type="Pfam" id="PF00206">
    <property type="entry name" value="Lyase_1"/>
    <property type="match status" value="1"/>
</dbReference>
<accession>A0A9D9H2E4</accession>
<organism evidence="5 6">
    <name type="scientific">Candidatus Pullibacteroides excrementavium</name>
    <dbReference type="NCBI Taxonomy" id="2840905"/>
    <lineage>
        <taxon>Bacteria</taxon>
        <taxon>Pseudomonadati</taxon>
        <taxon>Bacteroidota</taxon>
        <taxon>Bacteroidia</taxon>
        <taxon>Bacteroidales</taxon>
        <taxon>Candidatus Pullibacteroides</taxon>
    </lineage>
</organism>
<dbReference type="InterPro" id="IPR024083">
    <property type="entry name" value="Fumarase/histidase_N"/>
</dbReference>
<dbReference type="PROSITE" id="PS00163">
    <property type="entry name" value="FUMARATE_LYASES"/>
    <property type="match status" value="1"/>
</dbReference>
<dbReference type="InterPro" id="IPR000362">
    <property type="entry name" value="Fumarate_lyase_fam"/>
</dbReference>
<dbReference type="InterPro" id="IPR051546">
    <property type="entry name" value="Aspartate_Ammonia-Lyase"/>
</dbReference>
<evidence type="ECO:0000256" key="1">
    <source>
        <dbReference type="ARBA" id="ARBA00023239"/>
    </source>
</evidence>